<proteinExistence type="predicted"/>
<dbReference type="EMBL" id="HACG01039217">
    <property type="protein sequence ID" value="CEK86082.1"/>
    <property type="molecule type" value="Transcribed_RNA"/>
</dbReference>
<dbReference type="AlphaFoldDB" id="A0A0B7AZP6"/>
<accession>A0A0B7AZP6</accession>
<reference evidence="1" key="1">
    <citation type="submission" date="2014-12" db="EMBL/GenBank/DDBJ databases">
        <title>Insight into the proteome of Arion vulgaris.</title>
        <authorList>
            <person name="Aradska J."/>
            <person name="Bulat T."/>
            <person name="Smidak R."/>
            <person name="Sarate P."/>
            <person name="Gangsoo J."/>
            <person name="Sialana F."/>
            <person name="Bilban M."/>
            <person name="Lubec G."/>
        </authorList>
    </citation>
    <scope>NUCLEOTIDE SEQUENCE</scope>
    <source>
        <tissue evidence="1">Skin</tissue>
    </source>
</reference>
<sequence>EKIILSALQVVHFCLGSEHFESLQKSDSELALKSLLHCSLKTSSVDVIKFILDCFSVQRFDQDVLSTEISVFLRCMEELNSKVKAKSVFVVEKQVKIFVRLKEQIEKRLKQSA</sequence>
<gene>
    <name evidence="1" type="primary">ORF151709</name>
</gene>
<evidence type="ECO:0000313" key="1">
    <source>
        <dbReference type="EMBL" id="CEK86082.1"/>
    </source>
</evidence>
<organism evidence="1">
    <name type="scientific">Arion vulgaris</name>
    <dbReference type="NCBI Taxonomy" id="1028688"/>
    <lineage>
        <taxon>Eukaryota</taxon>
        <taxon>Metazoa</taxon>
        <taxon>Spiralia</taxon>
        <taxon>Lophotrochozoa</taxon>
        <taxon>Mollusca</taxon>
        <taxon>Gastropoda</taxon>
        <taxon>Heterobranchia</taxon>
        <taxon>Euthyneura</taxon>
        <taxon>Panpulmonata</taxon>
        <taxon>Eupulmonata</taxon>
        <taxon>Stylommatophora</taxon>
        <taxon>Helicina</taxon>
        <taxon>Arionoidea</taxon>
        <taxon>Arionidae</taxon>
        <taxon>Arion</taxon>
    </lineage>
</organism>
<feature type="non-terminal residue" evidence="1">
    <location>
        <position position="113"/>
    </location>
</feature>
<protein>
    <submittedName>
        <fullName evidence="1">Uncharacterized protein</fullName>
    </submittedName>
</protein>
<name>A0A0B7AZP6_9EUPU</name>
<feature type="non-terminal residue" evidence="1">
    <location>
        <position position="1"/>
    </location>
</feature>